<dbReference type="Proteomes" id="UP001147731">
    <property type="component" value="Segment"/>
</dbReference>
<dbReference type="GeneID" id="80540390"/>
<dbReference type="EMBL" id="MH932584">
    <property type="protein sequence ID" value="QDQ69258.1"/>
    <property type="molecule type" value="Genomic_DNA"/>
</dbReference>
<dbReference type="RefSeq" id="YP_010801678.1">
    <property type="nucleotide sequence ID" value="NC_076967.1"/>
</dbReference>
<feature type="transmembrane region" description="Helical" evidence="2">
    <location>
        <begin position="233"/>
        <end position="253"/>
    </location>
</feature>
<keyword evidence="2" id="KW-1133">Transmembrane helix</keyword>
<evidence type="ECO:0000256" key="1">
    <source>
        <dbReference type="SAM" id="MobiDB-lite"/>
    </source>
</evidence>
<keyword evidence="2" id="KW-0472">Membrane</keyword>
<sequence>MDSAPIIGGVMHLFVIVVVACQVYIGTGECPTAFTSHVEFWRDGRHYDRFQNYMRDRCLESLADNTSFSPSTQHISLSVFQSGPPGYAYNSTADLVSTSENNTESGDSEPESGSGSGDSESDSDDVMPDTSWAPFTTLGASLADTTWQSLPNVHDNNAQATQDRHVMTRAHPTRAALAFTQGTMAPTTRGSGLPGLQRNTDVICRPGVPNCGPGGVTVSNHTLGSDTSTTPQVYLVWILGLLLGLSLISYVTLPCCTCKI</sequence>
<organism evidence="3 4">
    <name type="scientific">Colobine gammaherpesvirus 1</name>
    <dbReference type="NCBI Taxonomy" id="2597325"/>
    <lineage>
        <taxon>Viruses</taxon>
        <taxon>Duplodnaviria</taxon>
        <taxon>Heunggongvirae</taxon>
        <taxon>Peploviricota</taxon>
        <taxon>Herviviricetes</taxon>
        <taxon>Herpesvirales</taxon>
        <taxon>Orthoherpesviridae</taxon>
        <taxon>Gammaherpesvirinae</taxon>
        <taxon>Rhadinovirus</taxon>
        <taxon>Rhadinovirus colobinegamma1</taxon>
    </lineage>
</organism>
<proteinExistence type="predicted"/>
<accession>A0A5B8G902</accession>
<evidence type="ECO:0000256" key="2">
    <source>
        <dbReference type="SAM" id="Phobius"/>
    </source>
</evidence>
<dbReference type="KEGG" id="vg:80540390"/>
<keyword evidence="2" id="KW-0812">Transmembrane</keyword>
<feature type="transmembrane region" description="Helical" evidence="2">
    <location>
        <begin position="6"/>
        <end position="25"/>
    </location>
</feature>
<keyword evidence="4" id="KW-1185">Reference proteome</keyword>
<name>A0A5B8G902_9GAMA</name>
<feature type="region of interest" description="Disordered" evidence="1">
    <location>
        <begin position="97"/>
        <end position="134"/>
    </location>
</feature>
<gene>
    <name evidence="3" type="primary">K8.1</name>
</gene>
<protein>
    <submittedName>
        <fullName evidence="3">Glycoprotein 350</fullName>
    </submittedName>
</protein>
<evidence type="ECO:0000313" key="4">
    <source>
        <dbReference type="Proteomes" id="UP001147731"/>
    </source>
</evidence>
<reference evidence="3" key="1">
    <citation type="journal article" date="2019" name="Emerg. Infect. Dis.">
        <title>Novel Virus Related to Kaposi's Sarcoma-Associated Herpesvirus from Colobus Monkey.</title>
        <authorList>
            <person name="Dhingra A."/>
            <person name="Ganzenmueller T."/>
            <person name="Hage E."/>
            <person name="Suarez N.M."/>
            <person name="Matz-Rensing K."/>
            <person name="Widmer D."/>
            <person name="Pohlmann S."/>
            <person name="Davison A.J."/>
            <person name="Schulz T.F."/>
            <person name="Kaul A."/>
        </authorList>
    </citation>
    <scope>NUCLEOTIDE SEQUENCE</scope>
    <source>
        <strain evidence="3">Hannover</strain>
    </source>
</reference>
<evidence type="ECO:0000313" key="3">
    <source>
        <dbReference type="EMBL" id="QDQ69258.1"/>
    </source>
</evidence>